<reference evidence="3" key="1">
    <citation type="journal article" date="2023" name="Mol. Phylogenet. Evol.">
        <title>Genome-scale phylogeny and comparative genomics of the fungal order Sordariales.</title>
        <authorList>
            <person name="Hensen N."/>
            <person name="Bonometti L."/>
            <person name="Westerberg I."/>
            <person name="Brannstrom I.O."/>
            <person name="Guillou S."/>
            <person name="Cros-Aarteil S."/>
            <person name="Calhoun S."/>
            <person name="Haridas S."/>
            <person name="Kuo A."/>
            <person name="Mondo S."/>
            <person name="Pangilinan J."/>
            <person name="Riley R."/>
            <person name="LaButti K."/>
            <person name="Andreopoulos B."/>
            <person name="Lipzen A."/>
            <person name="Chen C."/>
            <person name="Yan M."/>
            <person name="Daum C."/>
            <person name="Ng V."/>
            <person name="Clum A."/>
            <person name="Steindorff A."/>
            <person name="Ohm R.A."/>
            <person name="Martin F."/>
            <person name="Silar P."/>
            <person name="Natvig D.O."/>
            <person name="Lalanne C."/>
            <person name="Gautier V."/>
            <person name="Ament-Velasquez S.L."/>
            <person name="Kruys A."/>
            <person name="Hutchinson M.I."/>
            <person name="Powell A.J."/>
            <person name="Barry K."/>
            <person name="Miller A.N."/>
            <person name="Grigoriev I.V."/>
            <person name="Debuchy R."/>
            <person name="Gladieux P."/>
            <person name="Hiltunen Thoren M."/>
            <person name="Johannesson H."/>
        </authorList>
    </citation>
    <scope>NUCLEOTIDE SEQUENCE</scope>
    <source>
        <strain evidence="3">CBS 990.96</strain>
    </source>
</reference>
<comment type="caution">
    <text evidence="3">The sequence shown here is derived from an EMBL/GenBank/DDBJ whole genome shotgun (WGS) entry which is preliminary data.</text>
</comment>
<evidence type="ECO:0000313" key="4">
    <source>
        <dbReference type="Proteomes" id="UP001301958"/>
    </source>
</evidence>
<accession>A0AAN7GZS2</accession>
<evidence type="ECO:0000256" key="2">
    <source>
        <dbReference type="SAM" id="Phobius"/>
    </source>
</evidence>
<evidence type="ECO:0000256" key="1">
    <source>
        <dbReference type="SAM" id="MobiDB-lite"/>
    </source>
</evidence>
<dbReference type="PANTHER" id="PTHR42101">
    <property type="entry name" value="CHROMOSOME 16, WHOLE GENOME SHOTGUN SEQUENCE"/>
    <property type="match status" value="1"/>
</dbReference>
<feature type="region of interest" description="Disordered" evidence="1">
    <location>
        <begin position="406"/>
        <end position="471"/>
    </location>
</feature>
<feature type="transmembrane region" description="Helical" evidence="2">
    <location>
        <begin position="277"/>
        <end position="293"/>
    </location>
</feature>
<reference evidence="3" key="2">
    <citation type="submission" date="2023-05" db="EMBL/GenBank/DDBJ databases">
        <authorList>
            <consortium name="Lawrence Berkeley National Laboratory"/>
            <person name="Steindorff A."/>
            <person name="Hensen N."/>
            <person name="Bonometti L."/>
            <person name="Westerberg I."/>
            <person name="Brannstrom I.O."/>
            <person name="Guillou S."/>
            <person name="Cros-Aarteil S."/>
            <person name="Calhoun S."/>
            <person name="Haridas S."/>
            <person name="Kuo A."/>
            <person name="Mondo S."/>
            <person name="Pangilinan J."/>
            <person name="Riley R."/>
            <person name="Labutti K."/>
            <person name="Andreopoulos B."/>
            <person name="Lipzen A."/>
            <person name="Chen C."/>
            <person name="Yanf M."/>
            <person name="Daum C."/>
            <person name="Ng V."/>
            <person name="Clum A."/>
            <person name="Ohm R."/>
            <person name="Martin F."/>
            <person name="Silar P."/>
            <person name="Natvig D."/>
            <person name="Lalanne C."/>
            <person name="Gautier V."/>
            <person name="Ament-Velasquez S.L."/>
            <person name="Kruys A."/>
            <person name="Hutchinson M.I."/>
            <person name="Powell A.J."/>
            <person name="Barry K."/>
            <person name="Miller A.N."/>
            <person name="Grigoriev I.V."/>
            <person name="Debuchy R."/>
            <person name="Gladieux P."/>
            <person name="Thoren M.H."/>
            <person name="Johannesson H."/>
        </authorList>
    </citation>
    <scope>NUCLEOTIDE SEQUENCE</scope>
    <source>
        <strain evidence="3">CBS 990.96</strain>
    </source>
</reference>
<keyword evidence="4" id="KW-1185">Reference proteome</keyword>
<keyword evidence="2" id="KW-0472">Membrane</keyword>
<feature type="transmembrane region" description="Helical" evidence="2">
    <location>
        <begin position="131"/>
        <end position="150"/>
    </location>
</feature>
<protein>
    <submittedName>
        <fullName evidence="3">Uncharacterized protein</fullName>
    </submittedName>
</protein>
<dbReference type="PANTHER" id="PTHR42101:SF1">
    <property type="entry name" value="LOW TEMPERATURE REQUIREMENT A"/>
    <property type="match status" value="1"/>
</dbReference>
<dbReference type="AlphaFoldDB" id="A0AAN7GZS2"/>
<dbReference type="EMBL" id="MU865358">
    <property type="protein sequence ID" value="KAK4225830.1"/>
    <property type="molecule type" value="Genomic_DNA"/>
</dbReference>
<proteinExistence type="predicted"/>
<feature type="compositionally biased region" description="Low complexity" evidence="1">
    <location>
        <begin position="487"/>
        <end position="496"/>
    </location>
</feature>
<feature type="region of interest" description="Disordered" evidence="1">
    <location>
        <begin position="487"/>
        <end position="524"/>
    </location>
</feature>
<feature type="transmembrane region" description="Helical" evidence="2">
    <location>
        <begin position="345"/>
        <end position="364"/>
    </location>
</feature>
<feature type="transmembrane region" description="Helical" evidence="2">
    <location>
        <begin position="313"/>
        <end position="333"/>
    </location>
</feature>
<feature type="transmembrane region" description="Helical" evidence="2">
    <location>
        <begin position="165"/>
        <end position="184"/>
    </location>
</feature>
<evidence type="ECO:0000313" key="3">
    <source>
        <dbReference type="EMBL" id="KAK4225830.1"/>
    </source>
</evidence>
<dbReference type="Proteomes" id="UP001301958">
    <property type="component" value="Unassembled WGS sequence"/>
</dbReference>
<sequence length="524" mass="58108">MVSRLLFTIQYLVVAFFVGLAKRTDLYLPLLLNALVYMAAAISFGAMVPHFARGKPVDESNGIYSVWWIVMTIESIAVIGISSIWRMLSFKKTHLVERMGLLTLIVIGEGAIGVTKTISRMMGKHGLDPEGSLMVVCIVLMLVGLWMMYFDNHPNGHFGTIKQQIWSLLHFPMHLAIVGLVEGAQQVALARYMSVSSLNFESALVKYCFVDHLDGEKLVAKLRESLAYLELEKKLGGLIYVDELRFDLETIGQTVGICREGVQGTTSEHLPKELDVIWYRAMNALYSSLGLALPPDEAPLSVMFESWRLVYRYFWGSFVTLMICFLVAMFLIRRNRIDAYHLASFSNRGFVIVVGTALLAISATTELMNSIMERPIILPVTVGLIYAIILSDRFAKLLANHRNKESGDPLTQGFEHGHHHGAGEKGQQGENQPLTGEDKTNGTSIVVTGTPRGGSPHLSERTSYNPLGGRSVMPSYGRYGRHNTWSHSTSNISSNSLHPQDLLQPTGYKPVQGGTAGREEAEEV</sequence>
<feature type="transmembrane region" description="Helical" evidence="2">
    <location>
        <begin position="64"/>
        <end position="88"/>
    </location>
</feature>
<gene>
    <name evidence="3" type="ORF">QBC38DRAFT_481901</name>
</gene>
<keyword evidence="2" id="KW-1133">Transmembrane helix</keyword>
<keyword evidence="2" id="KW-0812">Transmembrane</keyword>
<dbReference type="Pfam" id="PF06772">
    <property type="entry name" value="LtrA"/>
    <property type="match status" value="1"/>
</dbReference>
<feature type="transmembrane region" description="Helical" evidence="2">
    <location>
        <begin position="376"/>
        <end position="395"/>
    </location>
</feature>
<dbReference type="InterPro" id="IPR010640">
    <property type="entry name" value="Low_temperature_requirement_A"/>
</dbReference>
<organism evidence="3 4">
    <name type="scientific">Podospora fimiseda</name>
    <dbReference type="NCBI Taxonomy" id="252190"/>
    <lineage>
        <taxon>Eukaryota</taxon>
        <taxon>Fungi</taxon>
        <taxon>Dikarya</taxon>
        <taxon>Ascomycota</taxon>
        <taxon>Pezizomycotina</taxon>
        <taxon>Sordariomycetes</taxon>
        <taxon>Sordariomycetidae</taxon>
        <taxon>Sordariales</taxon>
        <taxon>Podosporaceae</taxon>
        <taxon>Podospora</taxon>
    </lineage>
</organism>
<feature type="transmembrane region" description="Helical" evidence="2">
    <location>
        <begin position="31"/>
        <end position="52"/>
    </location>
</feature>
<name>A0AAN7GZS2_9PEZI</name>